<protein>
    <submittedName>
        <fullName evidence="1">Unnamed protein product</fullName>
    </submittedName>
</protein>
<accession>A0ACB5T187</accession>
<comment type="caution">
    <text evidence="1">The sequence shown here is derived from an EMBL/GenBank/DDBJ whole genome shotgun (WGS) entry which is preliminary data.</text>
</comment>
<evidence type="ECO:0000313" key="1">
    <source>
        <dbReference type="EMBL" id="GME78796.1"/>
    </source>
</evidence>
<name>A0ACB5T187_AMBMO</name>
<keyword evidence="2" id="KW-1185">Reference proteome</keyword>
<sequence>MGLFHHLKEKFEQQQNPAPQQQQQQQQQQQPQQGNAPPPIPDRDYENQNQNQGQDQNQNQNQNQNNNNNNNQPSSSGANDAFNVQQVLQSLPQISTPGNNSDNIFADPISTDAPPSQYKTSDFHPVKLPNFYDDSINRPIHTNNFYGNFTVEEQTMPIWTHPYSIWQSQDEGFRGLGISHTDKSMRVYGDDPNANPVKYLFNPVGICHMMLSANEFQSGYSFKVGEFSRFSCGVKLEANNGGGSMSTYVVQGMGFVTGVYSGNLTPKIQSKVGFANFEAKGNTQNGLKKYVATLNDQSRWIVYSSGDFEKNDGNNITMKSQAGNGALVQIAKLGSDENAYDQGAGAYPVGADLSGNVDINSSKGSYTFSYKIAGKSQSGKVIEFYFPHHYSQTSAQPINGLELDATVKGIMKAFLVDNFTVNVDTPPNDLQFNPWVEGSGFKGYSQNALNKIREVCTNEVQNFDVIGFSDTDSMYASGKILDKGAYILYVAAFVLNDEGLAKTMLDKVKQAFNRFITNTQKAPLVYDKNWKGIVSTAGLADGNLFADYGNCFYNDHHFHYGYHIHAAALVSLVDGKYGDKSFANTAKPFVETLMRDIANPSSKDTYFPQFRSFDFYNGHSWANGLFAHGDGKDEESSSEDYHAYYGIMLWGLVTGNERLRKIALLILGIENKAMNDYFLFKNDNSIMPANFIKNKVSGILFENKVDHATYFGMNKEYIHGIHMIPITPMSSFVRHKDFVSEEWNEMKLGELANGLSDGWRGLLMLNLAIIDPKQSWSFFSADNFNGDWLDNGMSRSWSLAYVAGVGGCP</sequence>
<proteinExistence type="predicted"/>
<evidence type="ECO:0000313" key="2">
    <source>
        <dbReference type="Proteomes" id="UP001165064"/>
    </source>
</evidence>
<gene>
    <name evidence="1" type="ORF">Amon02_000360900</name>
</gene>
<reference evidence="1" key="1">
    <citation type="submission" date="2023-04" db="EMBL/GenBank/DDBJ databases">
        <title>Ambrosiozyma monospora NBRC 10751.</title>
        <authorList>
            <person name="Ichikawa N."/>
            <person name="Sato H."/>
            <person name="Tonouchi N."/>
        </authorList>
    </citation>
    <scope>NUCLEOTIDE SEQUENCE</scope>
    <source>
        <strain evidence="1">NBRC 10751</strain>
    </source>
</reference>
<organism evidence="1 2">
    <name type="scientific">Ambrosiozyma monospora</name>
    <name type="common">Yeast</name>
    <name type="synonym">Endomycopsis monosporus</name>
    <dbReference type="NCBI Taxonomy" id="43982"/>
    <lineage>
        <taxon>Eukaryota</taxon>
        <taxon>Fungi</taxon>
        <taxon>Dikarya</taxon>
        <taxon>Ascomycota</taxon>
        <taxon>Saccharomycotina</taxon>
        <taxon>Pichiomycetes</taxon>
        <taxon>Pichiales</taxon>
        <taxon>Pichiaceae</taxon>
        <taxon>Ambrosiozyma</taxon>
    </lineage>
</organism>
<dbReference type="Proteomes" id="UP001165064">
    <property type="component" value="Unassembled WGS sequence"/>
</dbReference>
<dbReference type="EMBL" id="BSXS01002330">
    <property type="protein sequence ID" value="GME78796.1"/>
    <property type="molecule type" value="Genomic_DNA"/>
</dbReference>